<comment type="caution">
    <text evidence="2">The sequence shown here is derived from an EMBL/GenBank/DDBJ whole genome shotgun (WGS) entry which is preliminary data.</text>
</comment>
<protein>
    <submittedName>
        <fullName evidence="2">Uncharacterized protein</fullName>
    </submittedName>
</protein>
<keyword evidence="3" id="KW-1185">Reference proteome</keyword>
<dbReference type="Proteomes" id="UP000024001">
    <property type="component" value="Unassembled WGS sequence"/>
</dbReference>
<dbReference type="AlphaFoldDB" id="A0A031FM76"/>
<evidence type="ECO:0000313" key="2">
    <source>
        <dbReference type="EMBL" id="EZP25969.1"/>
    </source>
</evidence>
<dbReference type="EMBL" id="JFYO01000007">
    <property type="protein sequence ID" value="EZP25969.1"/>
    <property type="molecule type" value="Genomic_DNA"/>
</dbReference>
<name>A0A031FM76_9MICO</name>
<dbReference type="PATRIC" id="fig|273677.3.peg.2281"/>
<gene>
    <name evidence="2" type="ORF">BW34_02301</name>
</gene>
<sequence>MSDTNGSDEHNTQGVADEQSEADTASGGSPDENPPVTTDEDGTPIENPSGG</sequence>
<dbReference type="GeneID" id="91433316"/>
<reference evidence="2 3" key="1">
    <citation type="submission" date="2014-03" db="EMBL/GenBank/DDBJ databases">
        <title>Draft Genome Sequences of 13 Willow Endophytes.</title>
        <authorList>
            <person name="Gan H.Y."/>
            <person name="Gan H.M."/>
            <person name="Savka M.A."/>
            <person name="Hudson A.O."/>
        </authorList>
    </citation>
    <scope>NUCLEOTIDE SEQUENCE [LARGE SCALE GENOMIC DNA]</scope>
    <source>
        <strain evidence="2 3">RIT293</strain>
    </source>
</reference>
<evidence type="ECO:0000256" key="1">
    <source>
        <dbReference type="SAM" id="MobiDB-lite"/>
    </source>
</evidence>
<evidence type="ECO:0000313" key="3">
    <source>
        <dbReference type="Proteomes" id="UP000024001"/>
    </source>
</evidence>
<proteinExistence type="predicted"/>
<dbReference type="RefSeq" id="WP_164499355.1">
    <property type="nucleotide sequence ID" value="NZ_CP031421.1"/>
</dbReference>
<feature type="region of interest" description="Disordered" evidence="1">
    <location>
        <begin position="1"/>
        <end position="51"/>
    </location>
</feature>
<dbReference type="KEGG" id="moo:BWL13_02118"/>
<organism evidence="2 3">
    <name type="scientific">Microbacterium oleivorans</name>
    <dbReference type="NCBI Taxonomy" id="273677"/>
    <lineage>
        <taxon>Bacteria</taxon>
        <taxon>Bacillati</taxon>
        <taxon>Actinomycetota</taxon>
        <taxon>Actinomycetes</taxon>
        <taxon>Micrococcales</taxon>
        <taxon>Microbacteriaceae</taxon>
        <taxon>Microbacterium</taxon>
    </lineage>
</organism>
<accession>A0A031FM76</accession>